<dbReference type="Proteomes" id="UP000199519">
    <property type="component" value="Unassembled WGS sequence"/>
</dbReference>
<reference evidence="3 6" key="2">
    <citation type="submission" date="2016-10" db="EMBL/GenBank/DDBJ databases">
        <authorList>
            <person name="de Groot N.N."/>
        </authorList>
    </citation>
    <scope>NUCLEOTIDE SEQUENCE [LARGE SCALE GENOMIC DNA]</scope>
    <source>
        <strain evidence="3 6">WG7</strain>
    </source>
</reference>
<dbReference type="InterPro" id="IPR037089">
    <property type="entry name" value="Methyl-teptahyd_DH_N_sf"/>
</dbReference>
<evidence type="ECO:0000259" key="1">
    <source>
        <dbReference type="Pfam" id="PF09176"/>
    </source>
</evidence>
<dbReference type="SUPFAM" id="SSF51735">
    <property type="entry name" value="NAD(P)-binding Rossmann-fold domains"/>
    <property type="match status" value="1"/>
</dbReference>
<dbReference type="Gene3D" id="3.40.50.10280">
    <property type="entry name" value="Methylene-tetrahydromethanopterin dehydrogenase, N-terminal domain"/>
    <property type="match status" value="1"/>
</dbReference>
<protein>
    <submittedName>
        <fullName evidence="4">Methylene-tetrahydromethanopterin dehydrogenase, N-terminal</fullName>
    </submittedName>
</protein>
<name>A0A1G9T7N7_9FIRM</name>
<organism evidence="4 5">
    <name type="scientific">Halanaerobium congolense</name>
    <dbReference type="NCBI Taxonomy" id="54121"/>
    <lineage>
        <taxon>Bacteria</taxon>
        <taxon>Bacillati</taxon>
        <taxon>Bacillota</taxon>
        <taxon>Clostridia</taxon>
        <taxon>Halanaerobiales</taxon>
        <taxon>Halanaerobiaceae</taxon>
        <taxon>Halanaerobium</taxon>
    </lineage>
</organism>
<evidence type="ECO:0000313" key="2">
    <source>
        <dbReference type="EMBL" id="SDF89799.1"/>
    </source>
</evidence>
<evidence type="ECO:0000313" key="7">
    <source>
        <dbReference type="Proteomes" id="UP000199519"/>
    </source>
</evidence>
<reference evidence="5 7" key="1">
    <citation type="submission" date="2016-10" db="EMBL/GenBank/DDBJ databases">
        <authorList>
            <person name="Varghese N."/>
            <person name="Submissions S."/>
        </authorList>
    </citation>
    <scope>NUCLEOTIDE SEQUENCE [LARGE SCALE GENOMIC DNA]</scope>
    <source>
        <strain evidence="2 7">WG2</strain>
        <strain evidence="4 5">WG5</strain>
    </source>
</reference>
<dbReference type="EMBL" id="FOHG01000030">
    <property type="protein sequence ID" value="SET14347.1"/>
    <property type="molecule type" value="Genomic_DNA"/>
</dbReference>
<evidence type="ECO:0000313" key="5">
    <source>
        <dbReference type="Proteomes" id="UP000198612"/>
    </source>
</evidence>
<dbReference type="Pfam" id="PF09176">
    <property type="entry name" value="Mpt_N"/>
    <property type="match status" value="1"/>
</dbReference>
<gene>
    <name evidence="2" type="ORF">SAMN04488598_13012</name>
    <name evidence="4" type="ORF">SAMN04515652_13021</name>
    <name evidence="3" type="ORF">SAMN04515654_11063</name>
</gene>
<proteinExistence type="predicted"/>
<dbReference type="InterPro" id="IPR036291">
    <property type="entry name" value="NAD(P)-bd_dom_sf"/>
</dbReference>
<evidence type="ECO:0000313" key="4">
    <source>
        <dbReference type="EMBL" id="SET14347.1"/>
    </source>
</evidence>
<evidence type="ECO:0000313" key="6">
    <source>
        <dbReference type="Proteomes" id="UP000198945"/>
    </source>
</evidence>
<sequence>MKKLLIQLDTDKRASTFDQVVAYDAGADNLIIHSEITKEEVEDIIYGAIFTRSPKKMKNTAVFIGGSDVEKGEKIMEAVEDVFFANFRVSVMLDSNGSNTTAAASVLKVKEEIDLAGCEVLILAGTGPVGVRAAALFAMEGASVTITSRSQEKADKKAEMIKEEYDLEKIKGVEAKTDADFIKAMKNKEVILSAGPPGINFISREMWKNEDSIKVMADINAVSPAGIEGIEPPADGDTIDGIKVFGALGIGSLKMKLHKKAVAELFKTNDLSLNAVEVYKLNEKL</sequence>
<accession>A0A1G9T7N7</accession>
<dbReference type="SUPFAM" id="SSF53223">
    <property type="entry name" value="Aminoacid dehydrogenase-like, N-terminal domain"/>
    <property type="match status" value="1"/>
</dbReference>
<dbReference type="Proteomes" id="UP000198945">
    <property type="component" value="Unassembled WGS sequence"/>
</dbReference>
<dbReference type="Gene3D" id="3.40.50.720">
    <property type="entry name" value="NAD(P)-binding Rossmann-like Domain"/>
    <property type="match status" value="1"/>
</dbReference>
<dbReference type="EMBL" id="FNEH01000010">
    <property type="protein sequence ID" value="SDI63623.1"/>
    <property type="molecule type" value="Genomic_DNA"/>
</dbReference>
<feature type="domain" description="Methylene-tetrahydromethanopterin dehydrogenase N-terminal" evidence="1">
    <location>
        <begin position="17"/>
        <end position="96"/>
    </location>
</feature>
<dbReference type="RefSeq" id="WP_089716790.1">
    <property type="nucleotide sequence ID" value="NZ_FNBJ01000030.1"/>
</dbReference>
<evidence type="ECO:0000313" key="3">
    <source>
        <dbReference type="EMBL" id="SDI63623.1"/>
    </source>
</evidence>
<dbReference type="InterPro" id="IPR046346">
    <property type="entry name" value="Aminoacid_DH-like_N_sf"/>
</dbReference>
<dbReference type="EMBL" id="FNBJ01000030">
    <property type="protein sequence ID" value="SDF89799.1"/>
    <property type="molecule type" value="Genomic_DNA"/>
</dbReference>
<dbReference type="InterPro" id="IPR015259">
    <property type="entry name" value="Methyl-teptahyd_DH_N"/>
</dbReference>
<dbReference type="Proteomes" id="UP000198612">
    <property type="component" value="Unassembled WGS sequence"/>
</dbReference>
<dbReference type="AlphaFoldDB" id="A0A1G9T7N7"/>
<keyword evidence="7" id="KW-1185">Reference proteome</keyword>